<proteinExistence type="predicted"/>
<organism evidence="1 2">
    <name type="scientific">Ajellomyces capsulatus</name>
    <name type="common">Darling's disease fungus</name>
    <name type="synonym">Histoplasma capsulatum</name>
    <dbReference type="NCBI Taxonomy" id="5037"/>
    <lineage>
        <taxon>Eukaryota</taxon>
        <taxon>Fungi</taxon>
        <taxon>Dikarya</taxon>
        <taxon>Ascomycota</taxon>
        <taxon>Pezizomycotina</taxon>
        <taxon>Eurotiomycetes</taxon>
        <taxon>Eurotiomycetidae</taxon>
        <taxon>Onygenales</taxon>
        <taxon>Ajellomycetaceae</taxon>
        <taxon>Histoplasma</taxon>
    </lineage>
</organism>
<protein>
    <recommendedName>
        <fullName evidence="3">Integrase zinc-binding domain-containing protein</fullName>
    </recommendedName>
</protein>
<dbReference type="EMBL" id="CP069114">
    <property type="protein sequence ID" value="QSS64182.1"/>
    <property type="molecule type" value="Genomic_DNA"/>
</dbReference>
<evidence type="ECO:0000313" key="1">
    <source>
        <dbReference type="EMBL" id="QSS64182.1"/>
    </source>
</evidence>
<name>A0A8A1MHY3_AJECA</name>
<dbReference type="AlphaFoldDB" id="A0A8A1MHY3"/>
<dbReference type="VEuPathDB" id="FungiDB:I7I51_01247"/>
<evidence type="ECO:0000313" key="2">
    <source>
        <dbReference type="Proteomes" id="UP000663671"/>
    </source>
</evidence>
<dbReference type="OrthoDB" id="4188242at2759"/>
<evidence type="ECO:0008006" key="3">
    <source>
        <dbReference type="Google" id="ProtNLM"/>
    </source>
</evidence>
<sequence length="315" mass="35558">MFSDQSTRQLSASPPLSFKPHYVQYPRYFALQSHIVDTEERTDAHEDEVEEQMSYSGNPMASDPVTPALEGFPNVKVFDQLLERNWVKNSFMLSNNQTPKGKELICREGKPIVIQEKLFKVLTRAHQQCQHGGRDKTTAQARMTYSGIPAELVAQYIKICPTCRPILSEPPVLASKGFPEVVEFDKRMASYIKHLPDEFKDKATISWGIAGKIGKTLLGDTTEPVEFQDWSKQMFTLGLINGKRSVFRGGKPIAIQEKIFKILTIAHWKCGHEDQKTTSAEANKLYSCNKTTLRTSIIATSLNGFNVTSPQTLWQ</sequence>
<accession>A0A8A1MHY3</accession>
<gene>
    <name evidence="1" type="ORF">I7I51_01247</name>
</gene>
<dbReference type="Proteomes" id="UP000663671">
    <property type="component" value="Chromosome 1"/>
</dbReference>
<reference evidence="1" key="1">
    <citation type="submission" date="2021-01" db="EMBL/GenBank/DDBJ databases">
        <title>Chromosome-level genome assembly of a human fungal pathogen reveals clustering of transcriptionally co-regulated genes.</title>
        <authorList>
            <person name="Voorhies M."/>
            <person name="Cohen S."/>
            <person name="Shea T.P."/>
            <person name="Petrus S."/>
            <person name="Munoz J.F."/>
            <person name="Poplawski S."/>
            <person name="Goldman W.E."/>
            <person name="Michael T."/>
            <person name="Cuomo C.A."/>
            <person name="Sil A."/>
            <person name="Beyhan S."/>
        </authorList>
    </citation>
    <scope>NUCLEOTIDE SEQUENCE</scope>
    <source>
        <strain evidence="1">WU24</strain>
    </source>
</reference>